<evidence type="ECO:0000313" key="1">
    <source>
        <dbReference type="EMBL" id="CAQ05947.1"/>
    </source>
</evidence>
<dbReference type="KEGG" id="cur:cu1991"/>
<organism evidence="1 2">
    <name type="scientific">Corynebacterium urealyticum (strain ATCC 43042 / DSM 7109)</name>
    <dbReference type="NCBI Taxonomy" id="504474"/>
    <lineage>
        <taxon>Bacteria</taxon>
        <taxon>Bacillati</taxon>
        <taxon>Actinomycetota</taxon>
        <taxon>Actinomycetes</taxon>
        <taxon>Mycobacteriales</taxon>
        <taxon>Corynebacteriaceae</taxon>
        <taxon>Corynebacterium</taxon>
    </lineage>
</organism>
<name>B1VJ01_CORU7</name>
<dbReference type="HOGENOM" id="CLU_2272664_0_0_11"/>
<dbReference type="EMBL" id="AM942444">
    <property type="protein sequence ID" value="CAQ05947.1"/>
    <property type="molecule type" value="Genomic_DNA"/>
</dbReference>
<sequence length="102" mass="11148">MFLLNELCLLIEKGSRFSLLYAVGPGIRTFRAPLSSQRFTASPSPRLVIAPDVPLSRIPSPTFEDVAPGRHLIGLLAALDRSTALRLPIAKVSGLKLFSYEQ</sequence>
<evidence type="ECO:0000313" key="2">
    <source>
        <dbReference type="Proteomes" id="UP000001727"/>
    </source>
</evidence>
<dbReference type="AlphaFoldDB" id="B1VJ01"/>
<reference evidence="1 2" key="1">
    <citation type="journal article" date="2008" name="J. Biotechnol.">
        <title>The lifestyle of Corynebacterium urealyticum derived from its complete genome sequence established by pyrosequencing.</title>
        <authorList>
            <person name="Tauch A."/>
            <person name="Trost E."/>
            <person name="Tilker A."/>
            <person name="Ludewig U."/>
            <person name="Schneiker S."/>
            <person name="Goesmann A."/>
            <person name="Arnold W."/>
            <person name="Bekel T."/>
            <person name="Brinkrolf K."/>
            <person name="Brune I."/>
            <person name="Goetker S."/>
            <person name="Kalinowski J."/>
            <person name="Kamp P.-B."/>
            <person name="Lobo F.P."/>
            <person name="Viehoever P."/>
            <person name="Weisshaar B."/>
            <person name="Soriano F."/>
            <person name="Droege M."/>
            <person name="Puehler A."/>
        </authorList>
    </citation>
    <scope>NUCLEOTIDE SEQUENCE [LARGE SCALE GENOMIC DNA]</scope>
    <source>
        <strain evidence="2">ATCC 43042 / DSM 7109</strain>
    </source>
</reference>
<protein>
    <submittedName>
        <fullName evidence="1">Uncharacterized protein</fullName>
    </submittedName>
</protein>
<dbReference type="Proteomes" id="UP000001727">
    <property type="component" value="Chromosome"/>
</dbReference>
<gene>
    <name evidence="1" type="ordered locus">cu1991</name>
</gene>
<accession>B1VJ01</accession>
<dbReference type="STRING" id="504474.cu1991"/>
<proteinExistence type="predicted"/>
<keyword evidence="2" id="KW-1185">Reference proteome</keyword>